<sequence>MPRALDDAAAWSWRILVVVAATAVIVTILVRLKFLVLPLFGALLLTALL</sequence>
<evidence type="ECO:0000256" key="1">
    <source>
        <dbReference type="SAM" id="Phobius"/>
    </source>
</evidence>
<feature type="non-terminal residue" evidence="2">
    <location>
        <position position="49"/>
    </location>
</feature>
<proteinExistence type="predicted"/>
<organism evidence="2">
    <name type="scientific">uncultured Thermoleophilia bacterium</name>
    <dbReference type="NCBI Taxonomy" id="1497501"/>
    <lineage>
        <taxon>Bacteria</taxon>
        <taxon>Bacillati</taxon>
        <taxon>Actinomycetota</taxon>
        <taxon>Thermoleophilia</taxon>
        <taxon>environmental samples</taxon>
    </lineage>
</organism>
<keyword evidence="1" id="KW-0472">Membrane</keyword>
<evidence type="ECO:0000313" key="2">
    <source>
        <dbReference type="EMBL" id="CAA9547340.1"/>
    </source>
</evidence>
<dbReference type="AlphaFoldDB" id="A0A6J4UFS4"/>
<gene>
    <name evidence="2" type="ORF">AVDCRST_MAG79-2418</name>
</gene>
<keyword evidence="1" id="KW-0812">Transmembrane</keyword>
<protein>
    <recommendedName>
        <fullName evidence="3">AI-2E family transporter</fullName>
    </recommendedName>
</protein>
<name>A0A6J4UFS4_9ACTN</name>
<evidence type="ECO:0008006" key="3">
    <source>
        <dbReference type="Google" id="ProtNLM"/>
    </source>
</evidence>
<keyword evidence="1" id="KW-1133">Transmembrane helix</keyword>
<reference evidence="2" key="1">
    <citation type="submission" date="2020-02" db="EMBL/GenBank/DDBJ databases">
        <authorList>
            <person name="Meier V. D."/>
        </authorList>
    </citation>
    <scope>NUCLEOTIDE SEQUENCE</scope>
    <source>
        <strain evidence="2">AVDCRST_MAG79</strain>
    </source>
</reference>
<feature type="transmembrane region" description="Helical" evidence="1">
    <location>
        <begin position="15"/>
        <end position="48"/>
    </location>
</feature>
<accession>A0A6J4UFS4</accession>
<dbReference type="EMBL" id="CADCWC010000364">
    <property type="protein sequence ID" value="CAA9547340.1"/>
    <property type="molecule type" value="Genomic_DNA"/>
</dbReference>